<comment type="caution">
    <text evidence="5">The sequence shown here is derived from an EMBL/GenBank/DDBJ whole genome shotgun (WGS) entry which is preliminary data.</text>
</comment>
<dbReference type="PROSITE" id="PS01186">
    <property type="entry name" value="EGF_2"/>
    <property type="match status" value="1"/>
</dbReference>
<dbReference type="InterPro" id="IPR058727">
    <property type="entry name" value="Helical_Vwde"/>
</dbReference>
<dbReference type="InterPro" id="IPR050969">
    <property type="entry name" value="Dev_Signal_Modulators"/>
</dbReference>
<accession>A0AAN8JSU2</accession>
<keyword evidence="1" id="KW-0732">Signal</keyword>
<proteinExistence type="predicted"/>
<sequence>MDVCVAKFIIISLILTDRPLRNTAQIQTIGTCIRLPSAVCGAPGPDVKVKVCSRNLLVFYLDRTGVDQTGYCVGSLEGGDIPDFTTVPTATYDQVTVPFPAQFRFFCNFAESTEEVLFYQAHWYVNNRYIYNSPLTRYNDPANERVLTEAKLKEQGVITVGFDIYCEIRAGRNNSGPAGTPSTSKPIFIGIEVLTPTITVTEGKSGEIKIRATAKIGCPDNDCKYGVTANIPEGTDTCSPTVRADTNCGVDIVPVNWKQEYKIKITGSITEGEYRQQTNVMKITLRSPDHYFGHPIWGNYTLSPVTVNVIKDTKAIEEKKCSATGDPHVYTFGGRGIELQIPGTFTMYQNNDYNIEVQIRSQGCVDRFVNYYCACGVVVRVGQTVFMMNRCSIDYWFIDYVRCDDGGDILDVKKLNGNYKIVLPTGAYIDIQFWLTALNIYIFPSVIDVGVSGGICGNLTGLNERVLRSGSTTTDNKKFLNSWKTPGDEDLFDPNNLSMLSAWSRNYKTCKCIPTTAGGVTNKIDCSPYNEPVICNEDDGFRSVHKKRCISPVRKKRSIPTIRFHPENHLRIKRDVSWKNGWTNESANEYCVNLFNSSNLVNLCKDVPGVDVSFPMANCVMDIQLSGTTNFSLSAVNSIRSQCLREARMNVTLRQETSPDKPSVLKMVKTVACPSECSERGVCVNGTCDCNDGYSGPDCSVDLSQPPLADSLEANGFCDHKDGSCEEIAVFGGPFVESDKFKCRLLALESDTEIDLSNSPVVESVGEVTCPLPVNRQKRSTGVPVVVATVPSYRVAVSNDAQIFSRQLTVVIMNSDCMNCTIDGESVACSFFDGYCYTEQRCYKTGERYINNEDYQCTNGQWQLITTTSSSGTTRSNGNGGTTNSNDNPTSSTGDPTSSNGDPTSSSGGTTSLNGDPTNSSGGATTSSGGATTSSGGSTSYNDSPTSGDPTTSSGGTTSSRGGTTASSGGSTSYSDTPTSLSGDPTISSGGTTSSNGDPTSSNGGNTSPNGDVTVDSNDDNKGSNGDPNSKSGADSTCTSSIQQFYLMMILLCSAAFMF</sequence>
<dbReference type="GO" id="GO:0009986">
    <property type="term" value="C:cell surface"/>
    <property type="evidence" value="ECO:0007669"/>
    <property type="project" value="TreeGrafter"/>
</dbReference>
<keyword evidence="6" id="KW-1185">Reference proteome</keyword>
<evidence type="ECO:0000256" key="1">
    <source>
        <dbReference type="ARBA" id="ARBA00022729"/>
    </source>
</evidence>
<dbReference type="InterPro" id="IPR001846">
    <property type="entry name" value="VWF_type-D"/>
</dbReference>
<reference evidence="5 6" key="1">
    <citation type="submission" date="2024-01" db="EMBL/GenBank/DDBJ databases">
        <title>The genome of the rayed Mediterranean limpet Patella caerulea (Linnaeus, 1758).</title>
        <authorList>
            <person name="Anh-Thu Weber A."/>
            <person name="Halstead-Nussloch G."/>
        </authorList>
    </citation>
    <scope>NUCLEOTIDE SEQUENCE [LARGE SCALE GENOMIC DNA]</scope>
    <source>
        <strain evidence="5">AATW-2023a</strain>
        <tissue evidence="5">Whole specimen</tissue>
    </source>
</reference>
<evidence type="ECO:0000259" key="4">
    <source>
        <dbReference type="PROSITE" id="PS51233"/>
    </source>
</evidence>
<dbReference type="Proteomes" id="UP001347796">
    <property type="component" value="Unassembled WGS sequence"/>
</dbReference>
<dbReference type="AlphaFoldDB" id="A0AAN8JSU2"/>
<feature type="domain" description="VWFD" evidence="4">
    <location>
        <begin position="319"/>
        <end position="491"/>
    </location>
</feature>
<protein>
    <recommendedName>
        <fullName evidence="4">VWFD domain-containing protein</fullName>
    </recommendedName>
</protein>
<dbReference type="PROSITE" id="PS51233">
    <property type="entry name" value="VWFD"/>
    <property type="match status" value="1"/>
</dbReference>
<keyword evidence="2" id="KW-1015">Disulfide bond</keyword>
<dbReference type="Pfam" id="PF26129">
    <property type="entry name" value="Vwde"/>
    <property type="match status" value="1"/>
</dbReference>
<organism evidence="5 6">
    <name type="scientific">Patella caerulea</name>
    <name type="common">Rayed Mediterranean limpet</name>
    <dbReference type="NCBI Taxonomy" id="87958"/>
    <lineage>
        <taxon>Eukaryota</taxon>
        <taxon>Metazoa</taxon>
        <taxon>Spiralia</taxon>
        <taxon>Lophotrochozoa</taxon>
        <taxon>Mollusca</taxon>
        <taxon>Gastropoda</taxon>
        <taxon>Patellogastropoda</taxon>
        <taxon>Patelloidea</taxon>
        <taxon>Patellidae</taxon>
        <taxon>Patella</taxon>
    </lineage>
</organism>
<dbReference type="InterPro" id="IPR000742">
    <property type="entry name" value="EGF"/>
</dbReference>
<dbReference type="PANTHER" id="PTHR14949:SF54">
    <property type="entry name" value="VWFD DOMAIN-CONTAINING PROTEIN"/>
    <property type="match status" value="1"/>
</dbReference>
<dbReference type="Pfam" id="PF23106">
    <property type="entry name" value="EGF_Teneurin"/>
    <property type="match status" value="1"/>
</dbReference>
<dbReference type="EMBL" id="JAZGQO010000007">
    <property type="protein sequence ID" value="KAK6180905.1"/>
    <property type="molecule type" value="Genomic_DNA"/>
</dbReference>
<dbReference type="Gene3D" id="2.60.120.260">
    <property type="entry name" value="Galactose-binding domain-like"/>
    <property type="match status" value="1"/>
</dbReference>
<dbReference type="PANTHER" id="PTHR14949">
    <property type="entry name" value="EGF-LIKE-DOMAIN, MULTIPLE 7, 8"/>
    <property type="match status" value="1"/>
</dbReference>
<gene>
    <name evidence="5" type="ORF">SNE40_008870</name>
</gene>
<evidence type="ECO:0000313" key="5">
    <source>
        <dbReference type="EMBL" id="KAK6180905.1"/>
    </source>
</evidence>
<dbReference type="PROSITE" id="PS00022">
    <property type="entry name" value="EGF_1"/>
    <property type="match status" value="1"/>
</dbReference>
<feature type="compositionally biased region" description="Low complexity" evidence="3">
    <location>
        <begin position="868"/>
        <end position="1008"/>
    </location>
</feature>
<evidence type="ECO:0000313" key="6">
    <source>
        <dbReference type="Proteomes" id="UP001347796"/>
    </source>
</evidence>
<dbReference type="GO" id="GO:0005576">
    <property type="term" value="C:extracellular region"/>
    <property type="evidence" value="ECO:0007669"/>
    <property type="project" value="TreeGrafter"/>
</dbReference>
<evidence type="ECO:0000256" key="2">
    <source>
        <dbReference type="ARBA" id="ARBA00023157"/>
    </source>
</evidence>
<name>A0AAN8JSU2_PATCE</name>
<dbReference type="GO" id="GO:0005102">
    <property type="term" value="F:signaling receptor binding"/>
    <property type="evidence" value="ECO:0007669"/>
    <property type="project" value="TreeGrafter"/>
</dbReference>
<feature type="region of interest" description="Disordered" evidence="3">
    <location>
        <begin position="868"/>
        <end position="1037"/>
    </location>
</feature>
<evidence type="ECO:0000256" key="3">
    <source>
        <dbReference type="SAM" id="MobiDB-lite"/>
    </source>
</evidence>